<proteinExistence type="predicted"/>
<dbReference type="GO" id="GO:0006272">
    <property type="term" value="P:leading strand elongation"/>
    <property type="evidence" value="ECO:0007669"/>
    <property type="project" value="TreeGrafter"/>
</dbReference>
<dbReference type="GO" id="GO:0008622">
    <property type="term" value="C:epsilon DNA polymerase complex"/>
    <property type="evidence" value="ECO:0007669"/>
    <property type="project" value="TreeGrafter"/>
</dbReference>
<dbReference type="GO" id="GO:0046982">
    <property type="term" value="F:protein heterodimerization activity"/>
    <property type="evidence" value="ECO:0007669"/>
    <property type="project" value="InterPro"/>
</dbReference>
<evidence type="ECO:0000256" key="1">
    <source>
        <dbReference type="ARBA" id="ARBA00004123"/>
    </source>
</evidence>
<organism evidence="5">
    <name type="scientific">Skeletonema marinoi</name>
    <dbReference type="NCBI Taxonomy" id="267567"/>
    <lineage>
        <taxon>Eukaryota</taxon>
        <taxon>Sar</taxon>
        <taxon>Stramenopiles</taxon>
        <taxon>Ochrophyta</taxon>
        <taxon>Bacillariophyta</taxon>
        <taxon>Coscinodiscophyceae</taxon>
        <taxon>Thalassiosirophycidae</taxon>
        <taxon>Thalassiosirales</taxon>
        <taxon>Skeletonemataceae</taxon>
        <taxon>Skeletonema</taxon>
        <taxon>Skeletonema marinoi-dohrnii complex</taxon>
    </lineage>
</organism>
<evidence type="ECO:0000256" key="2">
    <source>
        <dbReference type="ARBA" id="ARBA00023242"/>
    </source>
</evidence>
<gene>
    <name evidence="5" type="ORF">SMAR0320_LOCUS21272</name>
</gene>
<dbReference type="InterPro" id="IPR051377">
    <property type="entry name" value="DNA_Pol-Epsilon_Subunit"/>
</dbReference>
<feature type="compositionally biased region" description="Low complexity" evidence="3">
    <location>
        <begin position="229"/>
        <end position="247"/>
    </location>
</feature>
<evidence type="ECO:0000259" key="4">
    <source>
        <dbReference type="Pfam" id="PF00125"/>
    </source>
</evidence>
<protein>
    <recommendedName>
        <fullName evidence="4">Core Histone H2A/H2B/H3 domain-containing protein</fullName>
    </recommendedName>
</protein>
<feature type="region of interest" description="Disordered" evidence="3">
    <location>
        <begin position="1"/>
        <end position="60"/>
    </location>
</feature>
<dbReference type="Gene3D" id="1.10.20.10">
    <property type="entry name" value="Histone, subunit A"/>
    <property type="match status" value="1"/>
</dbReference>
<dbReference type="AlphaFoldDB" id="A0A7S2M7F1"/>
<dbReference type="GO" id="GO:0008623">
    <property type="term" value="C:CHRAC"/>
    <property type="evidence" value="ECO:0007669"/>
    <property type="project" value="TreeGrafter"/>
</dbReference>
<evidence type="ECO:0000313" key="5">
    <source>
        <dbReference type="EMBL" id="CAD9627341.1"/>
    </source>
</evidence>
<dbReference type="SUPFAM" id="SSF47113">
    <property type="entry name" value="Histone-fold"/>
    <property type="match status" value="1"/>
</dbReference>
<reference evidence="5" key="1">
    <citation type="submission" date="2021-01" db="EMBL/GenBank/DDBJ databases">
        <authorList>
            <person name="Corre E."/>
            <person name="Pelletier E."/>
            <person name="Niang G."/>
            <person name="Scheremetjew M."/>
            <person name="Finn R."/>
            <person name="Kale V."/>
            <person name="Holt S."/>
            <person name="Cochrane G."/>
            <person name="Meng A."/>
            <person name="Brown T."/>
            <person name="Cohen L."/>
        </authorList>
    </citation>
    <scope>NUCLEOTIDE SEQUENCE</scope>
    <source>
        <strain evidence="5">SM1012Den-03</strain>
    </source>
</reference>
<feature type="compositionally biased region" description="Polar residues" evidence="3">
    <location>
        <begin position="1"/>
        <end position="18"/>
    </location>
</feature>
<name>A0A7S2M7F1_9STRA</name>
<feature type="region of interest" description="Disordered" evidence="3">
    <location>
        <begin position="143"/>
        <end position="282"/>
    </location>
</feature>
<feature type="compositionally biased region" description="Basic and acidic residues" evidence="3">
    <location>
        <begin position="174"/>
        <end position="198"/>
    </location>
</feature>
<feature type="compositionally biased region" description="Basic and acidic residues" evidence="3">
    <location>
        <begin position="272"/>
        <end position="282"/>
    </location>
</feature>
<dbReference type="CDD" id="cd22928">
    <property type="entry name" value="HFD_POLE3_DPB4"/>
    <property type="match status" value="1"/>
</dbReference>
<feature type="domain" description="Core Histone H2A/H2B/H3" evidence="4">
    <location>
        <begin position="45"/>
        <end position="124"/>
    </location>
</feature>
<keyword evidence="2" id="KW-0539">Nucleus</keyword>
<accession>A0A7S2M7F1</accession>
<dbReference type="InterPro" id="IPR007125">
    <property type="entry name" value="H2A/H2B/H3"/>
</dbReference>
<dbReference type="EMBL" id="HBGZ01029871">
    <property type="protein sequence ID" value="CAD9627341.1"/>
    <property type="molecule type" value="Transcribed_RNA"/>
</dbReference>
<dbReference type="PANTHER" id="PTHR46172:SF1">
    <property type="entry name" value="DNA POLYMERASE EPSILON SUBUNIT 3"/>
    <property type="match status" value="1"/>
</dbReference>
<dbReference type="InterPro" id="IPR009072">
    <property type="entry name" value="Histone-fold"/>
</dbReference>
<dbReference type="GO" id="GO:0031507">
    <property type="term" value="P:heterochromatin formation"/>
    <property type="evidence" value="ECO:0007669"/>
    <property type="project" value="TreeGrafter"/>
</dbReference>
<sequence length="282" mass="30446">MEESSTENPTITMATSTAAMEDQAATVAMTEQSTSNSTTAPATKSTSKSTSTSTTSSDFEPPAACIRRLLKQTLPKSTNISKDSLSALSRASGIFILYLTACANDVAREGRRTTIVAKDVIGALKELDFEEFVPSMERFLEGHRREERSKKEEKERMKNSGGSNNGSNNGKVVMEVDKRDKGGKFVSGGKDEEGHNGDDEVAVEDDEKAEHEHGKKLDGKTEATVENNSSVDAQVSAADTDTASTVAADKKHSREEEEDDDGARNNEGGEMPTKKQKLEREG</sequence>
<comment type="subcellular location">
    <subcellularLocation>
        <location evidence="1">Nucleus</location>
    </subcellularLocation>
</comment>
<feature type="compositionally biased region" description="Basic and acidic residues" evidence="3">
    <location>
        <begin position="143"/>
        <end position="158"/>
    </location>
</feature>
<evidence type="ECO:0000256" key="3">
    <source>
        <dbReference type="SAM" id="MobiDB-lite"/>
    </source>
</evidence>
<feature type="compositionally biased region" description="Low complexity" evidence="3">
    <location>
        <begin position="33"/>
        <end position="57"/>
    </location>
</feature>
<feature type="compositionally biased region" description="Basic and acidic residues" evidence="3">
    <location>
        <begin position="208"/>
        <end position="223"/>
    </location>
</feature>
<dbReference type="GO" id="GO:0006974">
    <property type="term" value="P:DNA damage response"/>
    <property type="evidence" value="ECO:0007669"/>
    <property type="project" value="TreeGrafter"/>
</dbReference>
<dbReference type="PANTHER" id="PTHR46172">
    <property type="entry name" value="DNA POLYMERASE EPSILON SUBUNIT 3"/>
    <property type="match status" value="1"/>
</dbReference>
<dbReference type="Pfam" id="PF00125">
    <property type="entry name" value="Histone"/>
    <property type="match status" value="1"/>
</dbReference>
<feature type="compositionally biased region" description="Low complexity" evidence="3">
    <location>
        <begin position="159"/>
        <end position="170"/>
    </location>
</feature>
<dbReference type="GO" id="GO:0031490">
    <property type="term" value="F:chromatin DNA binding"/>
    <property type="evidence" value="ECO:0007669"/>
    <property type="project" value="TreeGrafter"/>
</dbReference>